<gene>
    <name evidence="1" type="ORF">IFM89_025263</name>
</gene>
<dbReference type="Proteomes" id="UP000631114">
    <property type="component" value="Unassembled WGS sequence"/>
</dbReference>
<accession>A0A835LWH4</accession>
<reference evidence="1 2" key="1">
    <citation type="submission" date="2020-10" db="EMBL/GenBank/DDBJ databases">
        <title>The Coptis chinensis genome and diversification of protoberbering-type alkaloids.</title>
        <authorList>
            <person name="Wang B."/>
            <person name="Shu S."/>
            <person name="Song C."/>
            <person name="Liu Y."/>
        </authorList>
    </citation>
    <scope>NUCLEOTIDE SEQUENCE [LARGE SCALE GENOMIC DNA]</scope>
    <source>
        <strain evidence="1">HL-2020</strain>
        <tissue evidence="1">Leaf</tissue>
    </source>
</reference>
<dbReference type="EMBL" id="JADFTS010000004">
    <property type="protein sequence ID" value="KAF9610853.1"/>
    <property type="molecule type" value="Genomic_DNA"/>
</dbReference>
<evidence type="ECO:0000313" key="2">
    <source>
        <dbReference type="Proteomes" id="UP000631114"/>
    </source>
</evidence>
<dbReference type="AlphaFoldDB" id="A0A835LWH4"/>
<sequence>MPSMLRTLYVGQNPSVPVGFVAIPGFAQEADGKSIHLKEAVPTIGVPWETATREVSNGGTTVFQAHFKTMTTIHMSYISRLLMFKGNVAVNDQGRMVKSSASVQVSYVANKE</sequence>
<evidence type="ECO:0000313" key="1">
    <source>
        <dbReference type="EMBL" id="KAF9610853.1"/>
    </source>
</evidence>
<name>A0A835LWH4_9MAGN</name>
<dbReference type="OrthoDB" id="1914670at2759"/>
<protein>
    <submittedName>
        <fullName evidence="1">Uncharacterized protein</fullName>
    </submittedName>
</protein>
<proteinExistence type="predicted"/>
<organism evidence="1 2">
    <name type="scientific">Coptis chinensis</name>
    <dbReference type="NCBI Taxonomy" id="261450"/>
    <lineage>
        <taxon>Eukaryota</taxon>
        <taxon>Viridiplantae</taxon>
        <taxon>Streptophyta</taxon>
        <taxon>Embryophyta</taxon>
        <taxon>Tracheophyta</taxon>
        <taxon>Spermatophyta</taxon>
        <taxon>Magnoliopsida</taxon>
        <taxon>Ranunculales</taxon>
        <taxon>Ranunculaceae</taxon>
        <taxon>Coptidoideae</taxon>
        <taxon>Coptis</taxon>
    </lineage>
</organism>
<comment type="caution">
    <text evidence="1">The sequence shown here is derived from an EMBL/GenBank/DDBJ whole genome shotgun (WGS) entry which is preliminary data.</text>
</comment>
<keyword evidence="2" id="KW-1185">Reference proteome</keyword>